<dbReference type="EMBL" id="JAHLPM010000024">
    <property type="protein sequence ID" value="MBU5440074.1"/>
    <property type="molecule type" value="Genomic_DNA"/>
</dbReference>
<protein>
    <submittedName>
        <fullName evidence="2">Uncharacterized protein</fullName>
    </submittedName>
</protein>
<proteinExistence type="predicted"/>
<name>A0ABS6EBE3_9FIRM</name>
<dbReference type="RefSeq" id="WP_216522032.1">
    <property type="nucleotide sequence ID" value="NZ_JAHLPM010000024.1"/>
</dbReference>
<organism evidence="2 3">
    <name type="scientific">Tissierella simiarum</name>
    <dbReference type="NCBI Taxonomy" id="2841534"/>
    <lineage>
        <taxon>Bacteria</taxon>
        <taxon>Bacillati</taxon>
        <taxon>Bacillota</taxon>
        <taxon>Tissierellia</taxon>
        <taxon>Tissierellales</taxon>
        <taxon>Tissierellaceae</taxon>
        <taxon>Tissierella</taxon>
    </lineage>
</organism>
<keyword evidence="1" id="KW-0175">Coiled coil</keyword>
<keyword evidence="3" id="KW-1185">Reference proteome</keyword>
<dbReference type="Proteomes" id="UP000749471">
    <property type="component" value="Unassembled WGS sequence"/>
</dbReference>
<evidence type="ECO:0000313" key="3">
    <source>
        <dbReference type="Proteomes" id="UP000749471"/>
    </source>
</evidence>
<reference evidence="2 3" key="1">
    <citation type="submission" date="2021-06" db="EMBL/GenBank/DDBJ databases">
        <authorList>
            <person name="Sun Q."/>
            <person name="Li D."/>
        </authorList>
    </citation>
    <scope>NUCLEOTIDE SEQUENCE [LARGE SCALE GENOMIC DNA]</scope>
    <source>
        <strain evidence="2 3">MSJ-40</strain>
    </source>
</reference>
<evidence type="ECO:0000256" key="1">
    <source>
        <dbReference type="SAM" id="Coils"/>
    </source>
</evidence>
<accession>A0ABS6EBE3</accession>
<evidence type="ECO:0000313" key="2">
    <source>
        <dbReference type="EMBL" id="MBU5440074.1"/>
    </source>
</evidence>
<comment type="caution">
    <text evidence="2">The sequence shown here is derived from an EMBL/GenBank/DDBJ whole genome shotgun (WGS) entry which is preliminary data.</text>
</comment>
<gene>
    <name evidence="2" type="ORF">KQI42_18875</name>
</gene>
<feature type="coiled-coil region" evidence="1">
    <location>
        <begin position="3"/>
        <end position="30"/>
    </location>
</feature>
<sequence length="57" mass="7108">MKIEELHFLIEEMDNRITKLEEIIKLERNEDLIEKIDGIEDFLIRRTRGYYLREKKK</sequence>